<keyword evidence="2" id="KW-0732">Signal</keyword>
<feature type="transmembrane region" description="Helical" evidence="1">
    <location>
        <begin position="46"/>
        <end position="66"/>
    </location>
</feature>
<protein>
    <recommendedName>
        <fullName evidence="5">ABC transporter permease</fullName>
    </recommendedName>
</protein>
<feature type="chain" id="PRO_5020529842" description="ABC transporter permease" evidence="2">
    <location>
        <begin position="27"/>
        <end position="136"/>
    </location>
</feature>
<dbReference type="Proteomes" id="UP000290759">
    <property type="component" value="Unassembled WGS sequence"/>
</dbReference>
<evidence type="ECO:0000313" key="3">
    <source>
        <dbReference type="EMBL" id="RYC30349.1"/>
    </source>
</evidence>
<accession>A0A4Q2U1K1</accession>
<keyword evidence="1" id="KW-0812">Transmembrane</keyword>
<evidence type="ECO:0000256" key="1">
    <source>
        <dbReference type="SAM" id="Phobius"/>
    </source>
</evidence>
<organism evidence="3 4">
    <name type="scientific">Lichenibacterium minor</name>
    <dbReference type="NCBI Taxonomy" id="2316528"/>
    <lineage>
        <taxon>Bacteria</taxon>
        <taxon>Pseudomonadati</taxon>
        <taxon>Pseudomonadota</taxon>
        <taxon>Alphaproteobacteria</taxon>
        <taxon>Hyphomicrobiales</taxon>
        <taxon>Lichenihabitantaceae</taxon>
        <taxon>Lichenibacterium</taxon>
    </lineage>
</organism>
<evidence type="ECO:0000256" key="2">
    <source>
        <dbReference type="SAM" id="SignalP"/>
    </source>
</evidence>
<feature type="transmembrane region" description="Helical" evidence="1">
    <location>
        <begin position="98"/>
        <end position="120"/>
    </location>
</feature>
<dbReference type="RefSeq" id="WP_129228566.1">
    <property type="nucleotide sequence ID" value="NZ_QYBB01000027.1"/>
</dbReference>
<dbReference type="EMBL" id="QYBB01000027">
    <property type="protein sequence ID" value="RYC30349.1"/>
    <property type="molecule type" value="Genomic_DNA"/>
</dbReference>
<evidence type="ECO:0000313" key="4">
    <source>
        <dbReference type="Proteomes" id="UP000290759"/>
    </source>
</evidence>
<reference evidence="3 4" key="2">
    <citation type="submission" date="2019-02" db="EMBL/GenBank/DDBJ databases">
        <title>'Lichenibacterium ramalinii' gen. nov. sp. nov., 'Lichenibacterium minor' gen. nov. sp. nov.</title>
        <authorList>
            <person name="Pankratov T."/>
        </authorList>
    </citation>
    <scope>NUCLEOTIDE SEQUENCE [LARGE SCALE GENOMIC DNA]</scope>
    <source>
        <strain evidence="3 4">RmlP026</strain>
    </source>
</reference>
<comment type="caution">
    <text evidence="3">The sequence shown here is derived from an EMBL/GenBank/DDBJ whole genome shotgun (WGS) entry which is preliminary data.</text>
</comment>
<sequence length="136" mass="14707">MRAAEKIYSSAAGIAVAVASSATAIAAVPPRPYVDPNPYFVDAHPVWATVIAIYIVIAALIVFPTVRRPLLRWYGSQRFYYRGKDATEVMLKQIGMRLSVESTAFMVACLVGALGGWIYVLMRAQAGTPAAVRTAD</sequence>
<dbReference type="AlphaFoldDB" id="A0A4Q2U1K1"/>
<evidence type="ECO:0008006" key="5">
    <source>
        <dbReference type="Google" id="ProtNLM"/>
    </source>
</evidence>
<keyword evidence="4" id="KW-1185">Reference proteome</keyword>
<gene>
    <name evidence="3" type="ORF">D3273_19500</name>
</gene>
<reference evidence="3 4" key="1">
    <citation type="submission" date="2018-12" db="EMBL/GenBank/DDBJ databases">
        <authorList>
            <person name="Grouzdev D.S."/>
            <person name="Krutkina M.S."/>
        </authorList>
    </citation>
    <scope>NUCLEOTIDE SEQUENCE [LARGE SCALE GENOMIC DNA]</scope>
    <source>
        <strain evidence="3 4">RmlP026</strain>
    </source>
</reference>
<dbReference type="OrthoDB" id="8467492at2"/>
<proteinExistence type="predicted"/>
<name>A0A4Q2U1K1_9HYPH</name>
<keyword evidence="1" id="KW-0472">Membrane</keyword>
<keyword evidence="1" id="KW-1133">Transmembrane helix</keyword>
<feature type="signal peptide" evidence="2">
    <location>
        <begin position="1"/>
        <end position="26"/>
    </location>
</feature>